<reference evidence="1 2" key="1">
    <citation type="journal article" date="2015" name="Proc. Natl. Acad. Sci. U.S.A.">
        <title>The resurrection genome of Boea hygrometrica: A blueprint for survival of dehydration.</title>
        <authorList>
            <person name="Xiao L."/>
            <person name="Yang G."/>
            <person name="Zhang L."/>
            <person name="Yang X."/>
            <person name="Zhao S."/>
            <person name="Ji Z."/>
            <person name="Zhou Q."/>
            <person name="Hu M."/>
            <person name="Wang Y."/>
            <person name="Chen M."/>
            <person name="Xu Y."/>
            <person name="Jin H."/>
            <person name="Xiao X."/>
            <person name="Hu G."/>
            <person name="Bao F."/>
            <person name="Hu Y."/>
            <person name="Wan P."/>
            <person name="Li L."/>
            <person name="Deng X."/>
            <person name="Kuang T."/>
            <person name="Xiang C."/>
            <person name="Zhu J.K."/>
            <person name="Oliver M.J."/>
            <person name="He Y."/>
        </authorList>
    </citation>
    <scope>NUCLEOTIDE SEQUENCE [LARGE SCALE GENOMIC DNA]</scope>
    <source>
        <strain evidence="2">cv. XS01</strain>
    </source>
</reference>
<organism evidence="1 2">
    <name type="scientific">Dorcoceras hygrometricum</name>
    <dbReference type="NCBI Taxonomy" id="472368"/>
    <lineage>
        <taxon>Eukaryota</taxon>
        <taxon>Viridiplantae</taxon>
        <taxon>Streptophyta</taxon>
        <taxon>Embryophyta</taxon>
        <taxon>Tracheophyta</taxon>
        <taxon>Spermatophyta</taxon>
        <taxon>Magnoliopsida</taxon>
        <taxon>eudicotyledons</taxon>
        <taxon>Gunneridae</taxon>
        <taxon>Pentapetalae</taxon>
        <taxon>asterids</taxon>
        <taxon>lamiids</taxon>
        <taxon>Lamiales</taxon>
        <taxon>Gesneriaceae</taxon>
        <taxon>Didymocarpoideae</taxon>
        <taxon>Trichosporeae</taxon>
        <taxon>Loxocarpinae</taxon>
        <taxon>Dorcoceras</taxon>
    </lineage>
</organism>
<evidence type="ECO:0000313" key="1">
    <source>
        <dbReference type="EMBL" id="KZV51359.1"/>
    </source>
</evidence>
<proteinExistence type="predicted"/>
<dbReference type="AlphaFoldDB" id="A0A2Z7D3B0"/>
<protein>
    <submittedName>
        <fullName evidence="1">Uncharacterized protein</fullName>
    </submittedName>
</protein>
<keyword evidence="2" id="KW-1185">Reference proteome</keyword>
<sequence length="101" mass="10653">MPAGWVLSDVDWFRRWNSLLLLSAGFNQISRVPCCRKCSELRMRGRAFIGWATAGRAIDASGIGWRVGPSAVVPGLMHSIWNPGSAAGRGFNPAGGAPGGG</sequence>
<name>A0A2Z7D3B0_9LAMI</name>
<accession>A0A2Z7D3B0</accession>
<evidence type="ECO:0000313" key="2">
    <source>
        <dbReference type="Proteomes" id="UP000250235"/>
    </source>
</evidence>
<dbReference type="EMBL" id="KQ991729">
    <property type="protein sequence ID" value="KZV51359.1"/>
    <property type="molecule type" value="Genomic_DNA"/>
</dbReference>
<gene>
    <name evidence="1" type="ORF">F511_14143</name>
</gene>
<dbReference type="Proteomes" id="UP000250235">
    <property type="component" value="Unassembled WGS sequence"/>
</dbReference>